<evidence type="ECO:0000313" key="2">
    <source>
        <dbReference type="EMBL" id="TQL36902.1"/>
    </source>
</evidence>
<dbReference type="Proteomes" id="UP000677457">
    <property type="component" value="Unassembled WGS sequence"/>
</dbReference>
<accession>A0A542XM35</accession>
<dbReference type="EMBL" id="BOQM01000030">
    <property type="protein sequence ID" value="GIM87094.1"/>
    <property type="molecule type" value="Genomic_DNA"/>
</dbReference>
<dbReference type="EMBL" id="VFOL01000001">
    <property type="protein sequence ID" value="TQL36902.1"/>
    <property type="molecule type" value="Genomic_DNA"/>
</dbReference>
<comment type="caution">
    <text evidence="2">The sequence shown here is derived from an EMBL/GenBank/DDBJ whole genome shotgun (WGS) entry which is preliminary data.</text>
</comment>
<reference evidence="1 4" key="2">
    <citation type="submission" date="2021-03" db="EMBL/GenBank/DDBJ databases">
        <title>Whole genome shotgun sequence of Salinispora arenicola NBRC 105043.</title>
        <authorList>
            <person name="Komaki H."/>
            <person name="Tamura T."/>
        </authorList>
    </citation>
    <scope>NUCLEOTIDE SEQUENCE [LARGE SCALE GENOMIC DNA]</scope>
    <source>
        <strain evidence="1 4">NBRC 105043</strain>
    </source>
</reference>
<reference evidence="2 3" key="1">
    <citation type="submission" date="2019-06" db="EMBL/GenBank/DDBJ databases">
        <title>Sequencing the genomes of 1000 actinobacteria strains.</title>
        <authorList>
            <person name="Klenk H.-P."/>
        </authorList>
    </citation>
    <scope>NUCLEOTIDE SEQUENCE [LARGE SCALE GENOMIC DNA]</scope>
    <source>
        <strain evidence="2 3">DSM 44819</strain>
    </source>
</reference>
<evidence type="ECO:0000313" key="1">
    <source>
        <dbReference type="EMBL" id="GIM87094.1"/>
    </source>
</evidence>
<protein>
    <submittedName>
        <fullName evidence="2">Uncharacterized protein</fullName>
    </submittedName>
</protein>
<keyword evidence="4" id="KW-1185">Reference proteome</keyword>
<organism evidence="2 3">
    <name type="scientific">Salinispora arenicola</name>
    <dbReference type="NCBI Taxonomy" id="168697"/>
    <lineage>
        <taxon>Bacteria</taxon>
        <taxon>Bacillati</taxon>
        <taxon>Actinomycetota</taxon>
        <taxon>Actinomycetes</taxon>
        <taxon>Micromonosporales</taxon>
        <taxon>Micromonosporaceae</taxon>
        <taxon>Salinispora</taxon>
    </lineage>
</organism>
<gene>
    <name evidence="2" type="ORF">FB564_2036</name>
    <name evidence="1" type="ORF">Sar04_38300</name>
</gene>
<name>A0A542XM35_SALAC</name>
<evidence type="ECO:0000313" key="3">
    <source>
        <dbReference type="Proteomes" id="UP000315983"/>
    </source>
</evidence>
<evidence type="ECO:0000313" key="4">
    <source>
        <dbReference type="Proteomes" id="UP000677457"/>
    </source>
</evidence>
<dbReference type="AlphaFoldDB" id="A0A542XM35"/>
<proteinExistence type="predicted"/>
<sequence length="85" mass="9735">MQDATSSLPLAICLWQVSGDRVTPHTSRYGVSYYKRQSADGHRPAKCPPHHQRRLPQHILLGGDDVWLCLDLDNHAHLKPSVWIW</sequence>
<dbReference type="Proteomes" id="UP000315983">
    <property type="component" value="Unassembled WGS sequence"/>
</dbReference>